<reference evidence="3" key="1">
    <citation type="journal article" date="2019" name="Int. J. Syst. Evol. Microbiol.">
        <title>The Global Catalogue of Microorganisms (GCM) 10K type strain sequencing project: providing services to taxonomists for standard genome sequencing and annotation.</title>
        <authorList>
            <consortium name="The Broad Institute Genomics Platform"/>
            <consortium name="The Broad Institute Genome Sequencing Center for Infectious Disease"/>
            <person name="Wu L."/>
            <person name="Ma J."/>
        </authorList>
    </citation>
    <scope>NUCLEOTIDE SEQUENCE [LARGE SCALE GENOMIC DNA]</scope>
    <source>
        <strain evidence="3">CGMCC 1.15053</strain>
    </source>
</reference>
<dbReference type="SUPFAM" id="SSF53098">
    <property type="entry name" value="Ribonuclease H-like"/>
    <property type="match status" value="1"/>
</dbReference>
<evidence type="ECO:0000259" key="1">
    <source>
        <dbReference type="PROSITE" id="PS50994"/>
    </source>
</evidence>
<proteinExistence type="predicted"/>
<sequence>MPGHGPQVRALKELTGDTTDEPLPVLAANDTVAKRHRLERKRAFIDLYLSLQEVGIASAVEVAADGLGIARSTAYGWRHEWVTVAPLIKEYRSDAGQSRQTAQVEDVMAAAITRAHASDSAQTIRTLHRKLVEDLAKLNLPSVSYATVCRRVAARPRLERLTPHLGRRAKERLRPSKEGHVGQDPLDLVEIDHWMIDMILLNDHDRQPVGVAYLTLLLDTATRVVLGYYLSFDPPSVYSVGRALYCAFMPKTELLSELGIEGEWPCWGIPNRLRPDNAQEFKSPMLRDLALKYQFQLTPARPGRPRDKAKIEAFFGTLSRFVKELPGSTKSHVEGRTAAVRDATRTLSEMEVELVDFFVNRYHRSVHGTLQCTPLKAYQQAVEGQFNLRQPGNPTALLVDVLPRLTAGRMVREPGVTVHTIMYWHDRLLPLIGNGQKYIIKYDPYDLSSVWLLNGKEYIRLPYKNKSYPFVTLREYKQAQAGARAAGLDPSDADQVMGFYRRSAARTEKSRQTTRVARRARAHITTGEVTVQQPTLQDRLDWKAGAQPLPEDR</sequence>
<dbReference type="RefSeq" id="WP_380050188.1">
    <property type="nucleotide sequence ID" value="NZ_JBHSOH010000016.1"/>
</dbReference>
<keyword evidence="3" id="KW-1185">Reference proteome</keyword>
<comment type="caution">
    <text evidence="2">The sequence shown here is derived from an EMBL/GenBank/DDBJ whole genome shotgun (WGS) entry which is preliminary data.</text>
</comment>
<dbReference type="PROSITE" id="PS50994">
    <property type="entry name" value="INTEGRASE"/>
    <property type="match status" value="1"/>
</dbReference>
<gene>
    <name evidence="2" type="ORF">ACFPQ6_13095</name>
</gene>
<name>A0ABW1DLQ9_9DEIO</name>
<dbReference type="Gene3D" id="3.30.420.10">
    <property type="entry name" value="Ribonuclease H-like superfamily/Ribonuclease H"/>
    <property type="match status" value="1"/>
</dbReference>
<dbReference type="Proteomes" id="UP001595979">
    <property type="component" value="Unassembled WGS sequence"/>
</dbReference>
<dbReference type="Pfam" id="PF09299">
    <property type="entry name" value="Mu-transpos_C"/>
    <property type="match status" value="1"/>
</dbReference>
<dbReference type="InterPro" id="IPR001584">
    <property type="entry name" value="Integrase_cat-core"/>
</dbReference>
<evidence type="ECO:0000313" key="3">
    <source>
        <dbReference type="Proteomes" id="UP001595979"/>
    </source>
</evidence>
<dbReference type="InterPro" id="IPR015378">
    <property type="entry name" value="Transposase-like_Mu_C"/>
</dbReference>
<organism evidence="2 3">
    <name type="scientific">Deinococcus petrolearius</name>
    <dbReference type="NCBI Taxonomy" id="1751295"/>
    <lineage>
        <taxon>Bacteria</taxon>
        <taxon>Thermotogati</taxon>
        <taxon>Deinococcota</taxon>
        <taxon>Deinococci</taxon>
        <taxon>Deinococcales</taxon>
        <taxon>Deinococcaceae</taxon>
        <taxon>Deinococcus</taxon>
    </lineage>
</organism>
<accession>A0ABW1DLQ9</accession>
<evidence type="ECO:0000313" key="2">
    <source>
        <dbReference type="EMBL" id="MFC5849244.1"/>
    </source>
</evidence>
<feature type="domain" description="Integrase catalytic" evidence="1">
    <location>
        <begin position="181"/>
        <end position="382"/>
    </location>
</feature>
<dbReference type="InterPro" id="IPR036397">
    <property type="entry name" value="RNaseH_sf"/>
</dbReference>
<protein>
    <submittedName>
        <fullName evidence="2">Mu transposase C-terminal domain-containing protein</fullName>
    </submittedName>
</protein>
<dbReference type="InterPro" id="IPR012337">
    <property type="entry name" value="RNaseH-like_sf"/>
</dbReference>
<dbReference type="EMBL" id="JBHSOH010000016">
    <property type="protein sequence ID" value="MFC5849244.1"/>
    <property type="molecule type" value="Genomic_DNA"/>
</dbReference>